<keyword evidence="4" id="KW-1185">Reference proteome</keyword>
<keyword evidence="2" id="KW-1133">Transmembrane helix</keyword>
<reference evidence="4" key="1">
    <citation type="journal article" date="2019" name="Int. J. Syst. Evol. Microbiol.">
        <title>The Global Catalogue of Microorganisms (GCM) 10K type strain sequencing project: providing services to taxonomists for standard genome sequencing and annotation.</title>
        <authorList>
            <consortium name="The Broad Institute Genomics Platform"/>
            <consortium name="The Broad Institute Genome Sequencing Center for Infectious Disease"/>
            <person name="Wu L."/>
            <person name="Ma J."/>
        </authorList>
    </citation>
    <scope>NUCLEOTIDE SEQUENCE [LARGE SCALE GENOMIC DNA]</scope>
    <source>
        <strain evidence="4">CCUG 43111</strain>
    </source>
</reference>
<protein>
    <submittedName>
        <fullName evidence="3">Uncharacterized protein</fullName>
    </submittedName>
</protein>
<evidence type="ECO:0000313" key="3">
    <source>
        <dbReference type="EMBL" id="MFC5477485.1"/>
    </source>
</evidence>
<feature type="transmembrane region" description="Helical" evidence="2">
    <location>
        <begin position="49"/>
        <end position="67"/>
    </location>
</feature>
<dbReference type="RefSeq" id="WP_379752131.1">
    <property type="nucleotide sequence ID" value="NZ_JBHSMR010000008.1"/>
</dbReference>
<evidence type="ECO:0000256" key="2">
    <source>
        <dbReference type="SAM" id="Phobius"/>
    </source>
</evidence>
<sequence>MTSTTVSPPRPLPGWLKTTLLAAGILALCWGAAIAYWRAAENAPGTGELALVLLGTPLALLLAFWGGKKLMQARPAAAAAAGTAPARQAAPAAPPAPPLAILAAALRAPHGDSPEELTGAMADGKARPDLDPELVDDDGFPVTSARSEAAVDEALQEEVREWLTLNGMAELHLGEAHWRALTLGTAVVRELAHEAMLALSADVVQAMQLRLLPLLPAGWTVEQRHAAGLWFKHTVAQFGWPLEHLTRIDVPRDAGPALVLGAHETQGVTLVLACDSCIDQETVDAWSSNGTLHGATRAQGQIPGEAAAGLLLTSLETAGKIDGALFGQLYPVMDTRRELSADSAKRPETKRMAELAERAAQAAGIPLPDVATIAADTDHRSSRTLELMSFTSSALPELDATGDILCSGVALGNCGAVPLLCALALARHAALAKNAPALFVSNDDPFTCCMAVVGPLPAPIHPA</sequence>
<dbReference type="Proteomes" id="UP001596101">
    <property type="component" value="Unassembled WGS sequence"/>
</dbReference>
<name>A0ABW0MHB6_9BURK</name>
<evidence type="ECO:0000256" key="1">
    <source>
        <dbReference type="SAM" id="MobiDB-lite"/>
    </source>
</evidence>
<proteinExistence type="predicted"/>
<organism evidence="3 4">
    <name type="scientific">Massilia suwonensis</name>
    <dbReference type="NCBI Taxonomy" id="648895"/>
    <lineage>
        <taxon>Bacteria</taxon>
        <taxon>Pseudomonadati</taxon>
        <taxon>Pseudomonadota</taxon>
        <taxon>Betaproteobacteria</taxon>
        <taxon>Burkholderiales</taxon>
        <taxon>Oxalobacteraceae</taxon>
        <taxon>Telluria group</taxon>
        <taxon>Massilia</taxon>
    </lineage>
</organism>
<comment type="caution">
    <text evidence="3">The sequence shown here is derived from an EMBL/GenBank/DDBJ whole genome shotgun (WGS) entry which is preliminary data.</text>
</comment>
<gene>
    <name evidence="3" type="ORF">ACFPQ5_04750</name>
</gene>
<keyword evidence="2" id="KW-0812">Transmembrane</keyword>
<keyword evidence="2" id="KW-0472">Membrane</keyword>
<evidence type="ECO:0000313" key="4">
    <source>
        <dbReference type="Proteomes" id="UP001596101"/>
    </source>
</evidence>
<feature type="region of interest" description="Disordered" evidence="1">
    <location>
        <begin position="111"/>
        <end position="139"/>
    </location>
</feature>
<accession>A0ABW0MHB6</accession>
<feature type="transmembrane region" description="Helical" evidence="2">
    <location>
        <begin position="20"/>
        <end position="37"/>
    </location>
</feature>
<dbReference type="EMBL" id="JBHSMR010000008">
    <property type="protein sequence ID" value="MFC5477485.1"/>
    <property type="molecule type" value="Genomic_DNA"/>
</dbReference>